<dbReference type="InterPro" id="IPR036291">
    <property type="entry name" value="NAD(P)-bd_dom_sf"/>
</dbReference>
<sequence length="380" mass="40337">MVTRRRLTTKAYVVDKVGAPFVLRDVVVDEILPDEVLVDIKYTGFCHTDAVVQSGGMPVNGFPVVLGHEGAGVVRQVGSAVADKSLKPGDTVLLSFNTCGECDDCRAHHNGSCHRMAELNFINKSRPRAPYSLPDGTPVQGQFFGQSSLSKLAIAAEKSIVKVDAKIEDLAYLAPLGCGYLTGAGTVFNILRPDATQKLAVIGLGAVGLAAMLAAKVLGVQAIIAVDILEKKLETAKQLGATHVINSGVVTDLNEGIRQVYPDGVDFILDTTGVETLLTASVAALAHNGTLALVGVSKPTANIEVNAMDLLMNEKRVVGVIEGDSDPQQLIPQLAKLYEEGKFPIDKIAKVYDATALDQVIEDLKKGTVVKPVLSWDKTN</sequence>
<feature type="transmembrane region" description="Helical" evidence="7">
    <location>
        <begin position="170"/>
        <end position="191"/>
    </location>
</feature>
<dbReference type="PANTHER" id="PTHR43350">
    <property type="entry name" value="NAD-DEPENDENT ALCOHOL DEHYDROGENASE"/>
    <property type="match status" value="1"/>
</dbReference>
<dbReference type="InterPro" id="IPR020843">
    <property type="entry name" value="ER"/>
</dbReference>
<dbReference type="AlphaFoldDB" id="A0AA38RN77"/>
<gene>
    <name evidence="9" type="ORF">NKR23_g6799</name>
</gene>
<proteinExistence type="inferred from homology"/>
<keyword evidence="10" id="KW-1185">Reference proteome</keyword>
<dbReference type="InterPro" id="IPR011032">
    <property type="entry name" value="GroES-like_sf"/>
</dbReference>
<dbReference type="InterPro" id="IPR013154">
    <property type="entry name" value="ADH-like_N"/>
</dbReference>
<dbReference type="InterPro" id="IPR002328">
    <property type="entry name" value="ADH_Zn_CS"/>
</dbReference>
<dbReference type="SUPFAM" id="SSF50129">
    <property type="entry name" value="GroES-like"/>
    <property type="match status" value="1"/>
</dbReference>
<evidence type="ECO:0000313" key="10">
    <source>
        <dbReference type="Proteomes" id="UP001174694"/>
    </source>
</evidence>
<dbReference type="Proteomes" id="UP001174694">
    <property type="component" value="Unassembled WGS sequence"/>
</dbReference>
<keyword evidence="7" id="KW-0472">Membrane</keyword>
<dbReference type="Gene3D" id="3.40.50.720">
    <property type="entry name" value="NAD(P)-binding Rossmann-like Domain"/>
    <property type="match status" value="1"/>
</dbReference>
<organism evidence="9 10">
    <name type="scientific">Pleurostoma richardsiae</name>
    <dbReference type="NCBI Taxonomy" id="41990"/>
    <lineage>
        <taxon>Eukaryota</taxon>
        <taxon>Fungi</taxon>
        <taxon>Dikarya</taxon>
        <taxon>Ascomycota</taxon>
        <taxon>Pezizomycotina</taxon>
        <taxon>Sordariomycetes</taxon>
        <taxon>Sordariomycetidae</taxon>
        <taxon>Calosphaeriales</taxon>
        <taxon>Pleurostomataceae</taxon>
        <taxon>Pleurostoma</taxon>
    </lineage>
</organism>
<dbReference type="PANTHER" id="PTHR43350:SF20">
    <property type="entry name" value="ENOYL REDUCTASE (ER) DOMAIN-CONTAINING PROTEIN"/>
    <property type="match status" value="1"/>
</dbReference>
<comment type="cofactor">
    <cofactor evidence="1 6">
        <name>Zn(2+)</name>
        <dbReference type="ChEBI" id="CHEBI:29105"/>
    </cofactor>
</comment>
<evidence type="ECO:0000256" key="1">
    <source>
        <dbReference type="ARBA" id="ARBA00001947"/>
    </source>
</evidence>
<dbReference type="InterPro" id="IPR013149">
    <property type="entry name" value="ADH-like_C"/>
</dbReference>
<dbReference type="SMART" id="SM00829">
    <property type="entry name" value="PKS_ER"/>
    <property type="match status" value="1"/>
</dbReference>
<dbReference type="EMBL" id="JANBVO010000020">
    <property type="protein sequence ID" value="KAJ9143029.1"/>
    <property type="molecule type" value="Genomic_DNA"/>
</dbReference>
<dbReference type="FunFam" id="3.40.50.720:FF:000003">
    <property type="entry name" value="S-(hydroxymethyl)glutathione dehydrogenase"/>
    <property type="match status" value="1"/>
</dbReference>
<evidence type="ECO:0000259" key="8">
    <source>
        <dbReference type="SMART" id="SM00829"/>
    </source>
</evidence>
<keyword evidence="3 6" id="KW-0479">Metal-binding</keyword>
<dbReference type="PROSITE" id="PS00059">
    <property type="entry name" value="ADH_ZINC"/>
    <property type="match status" value="1"/>
</dbReference>
<keyword evidence="7" id="KW-1133">Transmembrane helix</keyword>
<keyword evidence="7" id="KW-0812">Transmembrane</keyword>
<protein>
    <submittedName>
        <fullName evidence="9">Alcohol dehydrogenase superfamily, zinc-type</fullName>
    </submittedName>
</protein>
<keyword evidence="5" id="KW-0560">Oxidoreductase</keyword>
<evidence type="ECO:0000256" key="6">
    <source>
        <dbReference type="RuleBase" id="RU361277"/>
    </source>
</evidence>
<feature type="domain" description="Enoyl reductase (ER)" evidence="8">
    <location>
        <begin position="18"/>
        <end position="374"/>
    </location>
</feature>
<keyword evidence="4 6" id="KW-0862">Zinc</keyword>
<name>A0AA38RN77_9PEZI</name>
<feature type="transmembrane region" description="Helical" evidence="7">
    <location>
        <begin position="203"/>
        <end position="229"/>
    </location>
</feature>
<evidence type="ECO:0000313" key="9">
    <source>
        <dbReference type="EMBL" id="KAJ9143029.1"/>
    </source>
</evidence>
<evidence type="ECO:0000256" key="4">
    <source>
        <dbReference type="ARBA" id="ARBA00022833"/>
    </source>
</evidence>
<comment type="similarity">
    <text evidence="2 6">Belongs to the zinc-containing alcohol dehydrogenase family.</text>
</comment>
<dbReference type="Pfam" id="PF08240">
    <property type="entry name" value="ADH_N"/>
    <property type="match status" value="1"/>
</dbReference>
<dbReference type="GO" id="GO:0008270">
    <property type="term" value="F:zinc ion binding"/>
    <property type="evidence" value="ECO:0007669"/>
    <property type="project" value="InterPro"/>
</dbReference>
<evidence type="ECO:0000256" key="5">
    <source>
        <dbReference type="ARBA" id="ARBA00023002"/>
    </source>
</evidence>
<dbReference type="GO" id="GO:0016491">
    <property type="term" value="F:oxidoreductase activity"/>
    <property type="evidence" value="ECO:0007669"/>
    <property type="project" value="UniProtKB-KW"/>
</dbReference>
<dbReference type="Pfam" id="PF00107">
    <property type="entry name" value="ADH_zinc_N"/>
    <property type="match status" value="1"/>
</dbReference>
<dbReference type="CDD" id="cd08278">
    <property type="entry name" value="benzyl_alcohol_DH"/>
    <property type="match status" value="1"/>
</dbReference>
<reference evidence="9" key="1">
    <citation type="submission" date="2022-07" db="EMBL/GenBank/DDBJ databases">
        <title>Fungi with potential for degradation of polypropylene.</title>
        <authorList>
            <person name="Gostincar C."/>
        </authorList>
    </citation>
    <scope>NUCLEOTIDE SEQUENCE</scope>
    <source>
        <strain evidence="9">EXF-13308</strain>
    </source>
</reference>
<accession>A0AA38RN77</accession>
<evidence type="ECO:0000256" key="7">
    <source>
        <dbReference type="SAM" id="Phobius"/>
    </source>
</evidence>
<dbReference type="Gene3D" id="3.90.180.10">
    <property type="entry name" value="Medium-chain alcohol dehydrogenases, catalytic domain"/>
    <property type="match status" value="1"/>
</dbReference>
<dbReference type="SUPFAM" id="SSF51735">
    <property type="entry name" value="NAD(P)-binding Rossmann-fold domains"/>
    <property type="match status" value="1"/>
</dbReference>
<evidence type="ECO:0000256" key="3">
    <source>
        <dbReference type="ARBA" id="ARBA00022723"/>
    </source>
</evidence>
<comment type="caution">
    <text evidence="9">The sequence shown here is derived from an EMBL/GenBank/DDBJ whole genome shotgun (WGS) entry which is preliminary data.</text>
</comment>
<evidence type="ECO:0000256" key="2">
    <source>
        <dbReference type="ARBA" id="ARBA00008072"/>
    </source>
</evidence>